<evidence type="ECO:0000256" key="2">
    <source>
        <dbReference type="SAM" id="MobiDB-lite"/>
    </source>
</evidence>
<dbReference type="InParanoid" id="W3XJE0"/>
<dbReference type="STRING" id="1229662.W3XJE0"/>
<sequence length="290" mass="33563">MSANMQVWGADLFLMENWEEASALTDDDQLDRIFSSFIQLPFSQRHVYTQRAKDQGLTRPTDLSPADQDLVSRLRTPEERQIVDMIWLRTCYDVGTDAAFAAFMQARPDETELYIFQDPSRYNYGGGDGWRRIFTRLPQILDPYRRSSNDYEARKQKALEKCIEAERQDIQEVEDQGGDPEEDGTYWPELYSDYHYKAKVGMVLVVDEETMRAAAQDPKSAKVLAVWFDEMGRVIRHTRMTAQETWNVEGLEMTMGGALQEHGEWTRAEPGEDYDWDGPSGPPFDPEEEE</sequence>
<organism evidence="3 4">
    <name type="scientific">Pestalotiopsis fici (strain W106-1 / CGMCC3.15140)</name>
    <dbReference type="NCBI Taxonomy" id="1229662"/>
    <lineage>
        <taxon>Eukaryota</taxon>
        <taxon>Fungi</taxon>
        <taxon>Dikarya</taxon>
        <taxon>Ascomycota</taxon>
        <taxon>Pezizomycotina</taxon>
        <taxon>Sordariomycetes</taxon>
        <taxon>Xylariomycetidae</taxon>
        <taxon>Amphisphaeriales</taxon>
        <taxon>Sporocadaceae</taxon>
        <taxon>Pestalotiopsis</taxon>
    </lineage>
</organism>
<evidence type="ECO:0000313" key="3">
    <source>
        <dbReference type="EMBL" id="ETS85326.1"/>
    </source>
</evidence>
<proteinExistence type="predicted"/>
<gene>
    <name evidence="3" type="ORF">PFICI_03351</name>
</gene>
<name>W3XJE0_PESFW</name>
<feature type="compositionally biased region" description="Basic and acidic residues" evidence="2">
    <location>
        <begin position="261"/>
        <end position="270"/>
    </location>
</feature>
<evidence type="ECO:0000313" key="4">
    <source>
        <dbReference type="Proteomes" id="UP000030651"/>
    </source>
</evidence>
<dbReference type="EMBL" id="KI912110">
    <property type="protein sequence ID" value="ETS85326.1"/>
    <property type="molecule type" value="Genomic_DNA"/>
</dbReference>
<dbReference type="KEGG" id="pfy:PFICI_03351"/>
<evidence type="ECO:0000256" key="1">
    <source>
        <dbReference type="SAM" id="Coils"/>
    </source>
</evidence>
<reference evidence="4" key="1">
    <citation type="journal article" date="2015" name="BMC Genomics">
        <title>Genomic and transcriptomic analysis of the endophytic fungus Pestalotiopsis fici reveals its lifestyle and high potential for synthesis of natural products.</title>
        <authorList>
            <person name="Wang X."/>
            <person name="Zhang X."/>
            <person name="Liu L."/>
            <person name="Xiang M."/>
            <person name="Wang W."/>
            <person name="Sun X."/>
            <person name="Che Y."/>
            <person name="Guo L."/>
            <person name="Liu G."/>
            <person name="Guo L."/>
            <person name="Wang C."/>
            <person name="Yin W.B."/>
            <person name="Stadler M."/>
            <person name="Zhang X."/>
            <person name="Liu X."/>
        </authorList>
    </citation>
    <scope>NUCLEOTIDE SEQUENCE [LARGE SCALE GENOMIC DNA]</scope>
    <source>
        <strain evidence="4">W106-1 / CGMCC3.15140</strain>
    </source>
</reference>
<keyword evidence="4" id="KW-1185">Reference proteome</keyword>
<dbReference type="eggNOG" id="ENOG502SQWB">
    <property type="taxonomic scope" value="Eukaryota"/>
</dbReference>
<dbReference type="OMA" id="LKERACW"/>
<feature type="region of interest" description="Disordered" evidence="2">
    <location>
        <begin position="260"/>
        <end position="290"/>
    </location>
</feature>
<dbReference type="RefSeq" id="XP_007830123.1">
    <property type="nucleotide sequence ID" value="XM_007831932.1"/>
</dbReference>
<keyword evidence="1" id="KW-0175">Coiled coil</keyword>
<dbReference type="HOGENOM" id="CLU_915813_0_0_1"/>
<dbReference type="Proteomes" id="UP000030651">
    <property type="component" value="Unassembled WGS sequence"/>
</dbReference>
<protein>
    <submittedName>
        <fullName evidence="3">Uncharacterized protein</fullName>
    </submittedName>
</protein>
<dbReference type="AlphaFoldDB" id="W3XJE0"/>
<feature type="coiled-coil region" evidence="1">
    <location>
        <begin position="148"/>
        <end position="176"/>
    </location>
</feature>
<dbReference type="GeneID" id="19268364"/>
<dbReference type="OrthoDB" id="4364812at2759"/>
<accession>W3XJE0</accession>